<evidence type="ECO:0000313" key="4">
    <source>
        <dbReference type="Proteomes" id="UP000010111"/>
    </source>
</evidence>
<sequence>MLNDRRWGVPAIIDPATFEMVQSEAARRKREGGRYSGVSIFSGKIKCAECGSYFGAKVWHSTDKYRRVIYRCNNKYDGHKCQTPHVTEDEVKAAFVTAFNKLVTEREEVIANARLVQKTLCATEELEQEKSALAEELAVVVKMVEECVAENARIAQNQAEYQKRYNRLVARYDAAKRRFDEVMETIAERSAKAERLAGFAKTLEGQGEPLTEFDERLWGSMVECVTVRADGGLSVVFRDGTRV</sequence>
<dbReference type="InterPro" id="IPR038109">
    <property type="entry name" value="DNA_bind_recomb_sf"/>
</dbReference>
<evidence type="ECO:0000259" key="2">
    <source>
        <dbReference type="Pfam" id="PF13408"/>
    </source>
</evidence>
<reference evidence="3 4" key="1">
    <citation type="journal article" date="2011" name="J. Bacteriol.">
        <title>Genome Sequence of the Ruminal Bacterium Megasphaera elsdenii.</title>
        <authorList>
            <person name="Marx H."/>
            <person name="Graf A.B."/>
            <person name="Tatto N."/>
            <person name="Thallinger G.G."/>
            <person name="Mattanovich D."/>
            <person name="Sauer M."/>
        </authorList>
    </citation>
    <scope>NUCLEOTIDE SEQUENCE [LARGE SCALE GENOMIC DNA]</scope>
    <source>
        <strain evidence="3 4">DSM 20460</strain>
    </source>
</reference>
<keyword evidence="1" id="KW-0175">Coiled coil</keyword>
<dbReference type="AlphaFoldDB" id="G0VRH2"/>
<evidence type="ECO:0000313" key="3">
    <source>
        <dbReference type="EMBL" id="CCC73862.1"/>
    </source>
</evidence>
<feature type="domain" description="Recombinase zinc beta ribbon" evidence="2">
    <location>
        <begin position="40"/>
        <end position="99"/>
    </location>
</feature>
<dbReference type="eggNOG" id="COG1961">
    <property type="taxonomic scope" value="Bacteria"/>
</dbReference>
<name>G0VRH2_MEGEL</name>
<keyword evidence="4" id="KW-1185">Reference proteome</keyword>
<dbReference type="EMBL" id="HE576794">
    <property type="protein sequence ID" value="CCC73862.1"/>
    <property type="molecule type" value="Genomic_DNA"/>
</dbReference>
<feature type="coiled-coil region" evidence="1">
    <location>
        <begin position="116"/>
        <end position="178"/>
    </location>
</feature>
<accession>G0VRH2</accession>
<dbReference type="STRING" id="1064535.MELS_1643"/>
<dbReference type="HOGENOM" id="CLU_010686_0_0_9"/>
<dbReference type="InterPro" id="IPR025827">
    <property type="entry name" value="Zn_ribbon_recom_dom"/>
</dbReference>
<evidence type="ECO:0000256" key="1">
    <source>
        <dbReference type="SAM" id="Coils"/>
    </source>
</evidence>
<dbReference type="Proteomes" id="UP000010111">
    <property type="component" value="Chromosome"/>
</dbReference>
<gene>
    <name evidence="3" type="ORF">MELS_1643</name>
</gene>
<dbReference type="KEGG" id="med:MELS_1643"/>
<organism evidence="3 4">
    <name type="scientific">Megasphaera elsdenii DSM 20460</name>
    <dbReference type="NCBI Taxonomy" id="1064535"/>
    <lineage>
        <taxon>Bacteria</taxon>
        <taxon>Bacillati</taxon>
        <taxon>Bacillota</taxon>
        <taxon>Negativicutes</taxon>
        <taxon>Veillonellales</taxon>
        <taxon>Veillonellaceae</taxon>
        <taxon>Megasphaera</taxon>
    </lineage>
</organism>
<dbReference type="Gene3D" id="3.90.1750.20">
    <property type="entry name" value="Putative Large Serine Recombinase, Chain B, Domain 2"/>
    <property type="match status" value="1"/>
</dbReference>
<proteinExistence type="predicted"/>
<dbReference type="Pfam" id="PF13408">
    <property type="entry name" value="Zn_ribbon_recom"/>
    <property type="match status" value="1"/>
</dbReference>
<protein>
    <recommendedName>
        <fullName evidence="2">Recombinase zinc beta ribbon domain-containing protein</fullName>
    </recommendedName>
</protein>